<dbReference type="InterPro" id="IPR005031">
    <property type="entry name" value="COQ10_START"/>
</dbReference>
<keyword evidence="2" id="KW-1277">Toxin-antitoxin system</keyword>
<organism evidence="4 5">
    <name type="scientific">Marinobacterium alkalitolerans</name>
    <dbReference type="NCBI Taxonomy" id="1542925"/>
    <lineage>
        <taxon>Bacteria</taxon>
        <taxon>Pseudomonadati</taxon>
        <taxon>Pseudomonadota</taxon>
        <taxon>Gammaproteobacteria</taxon>
        <taxon>Oceanospirillales</taxon>
        <taxon>Oceanospirillaceae</taxon>
        <taxon>Marinobacterium</taxon>
    </lineage>
</organism>
<evidence type="ECO:0000313" key="5">
    <source>
        <dbReference type="Proteomes" id="UP000810171"/>
    </source>
</evidence>
<comment type="similarity">
    <text evidence="1">Belongs to the ribosome association toxin RatA family.</text>
</comment>
<proteinExistence type="inferred from homology"/>
<gene>
    <name evidence="4" type="ORF">H9C73_05800</name>
</gene>
<dbReference type="PANTHER" id="PTHR12901">
    <property type="entry name" value="SPERM PROTEIN HOMOLOG"/>
    <property type="match status" value="1"/>
</dbReference>
<dbReference type="RefSeq" id="WP_209286857.1">
    <property type="nucleotide sequence ID" value="NZ_JACVEW010000006.1"/>
</dbReference>
<name>A0ABS3Z959_9GAMM</name>
<evidence type="ECO:0000313" key="4">
    <source>
        <dbReference type="EMBL" id="MBP0048243.1"/>
    </source>
</evidence>
<sequence>MTQVKRSALVMHTAEQMFDLVNDVRQYPRFLPWCSATEVVAESDQELEATLYLAKGGLKYSFTTRNCLERPRQMDIALVEGPFSSLHGVWVFTPLSDEASKVELTMDFEFKGKLAGMAMSKVFSSVATTLVDAFVTRADEVYGQGS</sequence>
<dbReference type="SUPFAM" id="SSF55961">
    <property type="entry name" value="Bet v1-like"/>
    <property type="match status" value="1"/>
</dbReference>
<dbReference type="CDD" id="cd07813">
    <property type="entry name" value="COQ10p_like"/>
    <property type="match status" value="1"/>
</dbReference>
<evidence type="ECO:0000256" key="2">
    <source>
        <dbReference type="ARBA" id="ARBA00022649"/>
    </source>
</evidence>
<dbReference type="InterPro" id="IPR023393">
    <property type="entry name" value="START-like_dom_sf"/>
</dbReference>
<dbReference type="Gene3D" id="3.30.530.20">
    <property type="match status" value="1"/>
</dbReference>
<protein>
    <submittedName>
        <fullName evidence="4">Type II toxin-antitoxin system RatA family toxin</fullName>
    </submittedName>
</protein>
<reference evidence="4 5" key="1">
    <citation type="submission" date="2020-09" db="EMBL/GenBank/DDBJ databases">
        <authorList>
            <person name="Tanuku N.R.S."/>
        </authorList>
    </citation>
    <scope>NUCLEOTIDE SEQUENCE [LARGE SCALE GENOMIC DNA]</scope>
    <source>
        <strain evidence="4 5">AK62</strain>
    </source>
</reference>
<feature type="domain" description="Coenzyme Q-binding protein COQ10 START" evidence="3">
    <location>
        <begin position="12"/>
        <end position="134"/>
    </location>
</feature>
<keyword evidence="5" id="KW-1185">Reference proteome</keyword>
<dbReference type="Pfam" id="PF03364">
    <property type="entry name" value="Polyketide_cyc"/>
    <property type="match status" value="1"/>
</dbReference>
<evidence type="ECO:0000259" key="3">
    <source>
        <dbReference type="Pfam" id="PF03364"/>
    </source>
</evidence>
<evidence type="ECO:0000256" key="1">
    <source>
        <dbReference type="ARBA" id="ARBA00008918"/>
    </source>
</evidence>
<comment type="caution">
    <text evidence="4">The sequence shown here is derived from an EMBL/GenBank/DDBJ whole genome shotgun (WGS) entry which is preliminary data.</text>
</comment>
<dbReference type="Proteomes" id="UP000810171">
    <property type="component" value="Unassembled WGS sequence"/>
</dbReference>
<dbReference type="PANTHER" id="PTHR12901:SF10">
    <property type="entry name" value="COENZYME Q-BINDING PROTEIN COQ10, MITOCHONDRIAL"/>
    <property type="match status" value="1"/>
</dbReference>
<accession>A0ABS3Z959</accession>
<dbReference type="InterPro" id="IPR044996">
    <property type="entry name" value="COQ10-like"/>
</dbReference>
<dbReference type="EMBL" id="JACVEW010000006">
    <property type="protein sequence ID" value="MBP0048243.1"/>
    <property type="molecule type" value="Genomic_DNA"/>
</dbReference>